<dbReference type="GeneID" id="54557977"/>
<sequence length="135" mass="15445">MAFPKINYRYTCTACTLYDSDAAAEDEEEHISRAEEHIIYLCRVCKKSSCTAETLSSHFDDKDSNKECQRFKWHSILTIQLSSVMQVLRTSNAPTSGIKIHREVVTAADHLAKQREALLRMHPELNSSLLMPRTE</sequence>
<accession>A0A6A6CYR1</accession>
<evidence type="ECO:0000313" key="2">
    <source>
        <dbReference type="Proteomes" id="UP000799537"/>
    </source>
</evidence>
<dbReference type="EMBL" id="ML993584">
    <property type="protein sequence ID" value="KAF2170949.1"/>
    <property type="molecule type" value="Genomic_DNA"/>
</dbReference>
<reference evidence="1" key="1">
    <citation type="journal article" date="2020" name="Stud. Mycol.">
        <title>101 Dothideomycetes genomes: a test case for predicting lifestyles and emergence of pathogens.</title>
        <authorList>
            <person name="Haridas S."/>
            <person name="Albert R."/>
            <person name="Binder M."/>
            <person name="Bloem J."/>
            <person name="Labutti K."/>
            <person name="Salamov A."/>
            <person name="Andreopoulos B."/>
            <person name="Baker S."/>
            <person name="Barry K."/>
            <person name="Bills G."/>
            <person name="Bluhm B."/>
            <person name="Cannon C."/>
            <person name="Castanera R."/>
            <person name="Culley D."/>
            <person name="Daum C."/>
            <person name="Ezra D."/>
            <person name="Gonzalez J."/>
            <person name="Henrissat B."/>
            <person name="Kuo A."/>
            <person name="Liang C."/>
            <person name="Lipzen A."/>
            <person name="Lutzoni F."/>
            <person name="Magnuson J."/>
            <person name="Mondo S."/>
            <person name="Nolan M."/>
            <person name="Ohm R."/>
            <person name="Pangilinan J."/>
            <person name="Park H.-J."/>
            <person name="Ramirez L."/>
            <person name="Alfaro M."/>
            <person name="Sun H."/>
            <person name="Tritt A."/>
            <person name="Yoshinaga Y."/>
            <person name="Zwiers L.-H."/>
            <person name="Turgeon B."/>
            <person name="Goodwin S."/>
            <person name="Spatafora J."/>
            <person name="Crous P."/>
            <person name="Grigoriev I."/>
        </authorList>
    </citation>
    <scope>NUCLEOTIDE SEQUENCE</scope>
    <source>
        <strain evidence="1">ATCC 36951</strain>
    </source>
</reference>
<keyword evidence="2" id="KW-1185">Reference proteome</keyword>
<gene>
    <name evidence="1" type="ORF">M409DRAFT_18919</name>
</gene>
<name>A0A6A6CYR1_ZASCE</name>
<proteinExistence type="predicted"/>
<organism evidence="1 2">
    <name type="scientific">Zasmidium cellare ATCC 36951</name>
    <dbReference type="NCBI Taxonomy" id="1080233"/>
    <lineage>
        <taxon>Eukaryota</taxon>
        <taxon>Fungi</taxon>
        <taxon>Dikarya</taxon>
        <taxon>Ascomycota</taxon>
        <taxon>Pezizomycotina</taxon>
        <taxon>Dothideomycetes</taxon>
        <taxon>Dothideomycetidae</taxon>
        <taxon>Mycosphaerellales</taxon>
        <taxon>Mycosphaerellaceae</taxon>
        <taxon>Zasmidium</taxon>
    </lineage>
</organism>
<dbReference type="Proteomes" id="UP000799537">
    <property type="component" value="Unassembled WGS sequence"/>
</dbReference>
<dbReference type="RefSeq" id="XP_033671838.1">
    <property type="nucleotide sequence ID" value="XM_033804705.1"/>
</dbReference>
<evidence type="ECO:0000313" key="1">
    <source>
        <dbReference type="EMBL" id="KAF2170949.1"/>
    </source>
</evidence>
<protein>
    <submittedName>
        <fullName evidence="1">Uncharacterized protein</fullName>
    </submittedName>
</protein>
<dbReference type="AlphaFoldDB" id="A0A6A6CYR1"/>